<dbReference type="OrthoDB" id="2676448at2759"/>
<reference evidence="1 2" key="1">
    <citation type="submission" date="2014-04" db="EMBL/GenBank/DDBJ databases">
        <authorList>
            <consortium name="DOE Joint Genome Institute"/>
            <person name="Kuo A."/>
            <person name="Kohler A."/>
            <person name="Jargeat P."/>
            <person name="Nagy L.G."/>
            <person name="Floudas D."/>
            <person name="Copeland A."/>
            <person name="Barry K.W."/>
            <person name="Cichocki N."/>
            <person name="Veneault-Fourrey C."/>
            <person name="LaButti K."/>
            <person name="Lindquist E.A."/>
            <person name="Lipzen A."/>
            <person name="Lundell T."/>
            <person name="Morin E."/>
            <person name="Murat C."/>
            <person name="Sun H."/>
            <person name="Tunlid A."/>
            <person name="Henrissat B."/>
            <person name="Grigoriev I.V."/>
            <person name="Hibbett D.S."/>
            <person name="Martin F."/>
            <person name="Nordberg H.P."/>
            <person name="Cantor M.N."/>
            <person name="Hua S.X."/>
        </authorList>
    </citation>
    <scope>NUCLEOTIDE SEQUENCE [LARGE SCALE GENOMIC DNA]</scope>
    <source>
        <strain evidence="1 2">Ve08.2h10</strain>
    </source>
</reference>
<evidence type="ECO:0000313" key="2">
    <source>
        <dbReference type="Proteomes" id="UP000054538"/>
    </source>
</evidence>
<gene>
    <name evidence="1" type="ORF">PAXRUDRAFT_181954</name>
</gene>
<sequence>ISKAIMRCSATIQSALECYNKLAPQQSPQHPILQYSGVTSYVSLGEFELLKHLRHDILAKPWSNLTYRAIAVKGFKVSCAEEKILHLNVEVHCLQAWVDFKYAELKRVADLMAAGDLPLSSELHAIYQQRICMNDVHQGCLMFIYALGGYQGNVYTVIPDLWLGEDDFGDDMDELLHGEQSAHLEQCI</sequence>
<dbReference type="Proteomes" id="UP000054538">
    <property type="component" value="Unassembled WGS sequence"/>
</dbReference>
<evidence type="ECO:0000313" key="1">
    <source>
        <dbReference type="EMBL" id="KIK71749.1"/>
    </source>
</evidence>
<feature type="non-terminal residue" evidence="1">
    <location>
        <position position="1"/>
    </location>
</feature>
<dbReference type="AlphaFoldDB" id="A0A0D0CWP4"/>
<protein>
    <submittedName>
        <fullName evidence="1">Uncharacterized protein</fullName>
    </submittedName>
</protein>
<proteinExistence type="predicted"/>
<name>A0A0D0CWP4_9AGAM</name>
<accession>A0A0D0CWP4</accession>
<reference evidence="2" key="2">
    <citation type="submission" date="2015-01" db="EMBL/GenBank/DDBJ databases">
        <title>Evolutionary Origins and Diversification of the Mycorrhizal Mutualists.</title>
        <authorList>
            <consortium name="DOE Joint Genome Institute"/>
            <consortium name="Mycorrhizal Genomics Consortium"/>
            <person name="Kohler A."/>
            <person name="Kuo A."/>
            <person name="Nagy L.G."/>
            <person name="Floudas D."/>
            <person name="Copeland A."/>
            <person name="Barry K.W."/>
            <person name="Cichocki N."/>
            <person name="Veneault-Fourrey C."/>
            <person name="LaButti K."/>
            <person name="Lindquist E.A."/>
            <person name="Lipzen A."/>
            <person name="Lundell T."/>
            <person name="Morin E."/>
            <person name="Murat C."/>
            <person name="Riley R."/>
            <person name="Ohm R."/>
            <person name="Sun H."/>
            <person name="Tunlid A."/>
            <person name="Henrissat B."/>
            <person name="Grigoriev I.V."/>
            <person name="Hibbett D.S."/>
            <person name="Martin F."/>
        </authorList>
    </citation>
    <scope>NUCLEOTIDE SEQUENCE [LARGE SCALE GENOMIC DNA]</scope>
    <source>
        <strain evidence="2">Ve08.2h10</strain>
    </source>
</reference>
<dbReference type="HOGENOM" id="CLU_013084_5_0_1"/>
<organism evidence="1 2">
    <name type="scientific">Paxillus rubicundulus Ve08.2h10</name>
    <dbReference type="NCBI Taxonomy" id="930991"/>
    <lineage>
        <taxon>Eukaryota</taxon>
        <taxon>Fungi</taxon>
        <taxon>Dikarya</taxon>
        <taxon>Basidiomycota</taxon>
        <taxon>Agaricomycotina</taxon>
        <taxon>Agaricomycetes</taxon>
        <taxon>Agaricomycetidae</taxon>
        <taxon>Boletales</taxon>
        <taxon>Paxilineae</taxon>
        <taxon>Paxillaceae</taxon>
        <taxon>Paxillus</taxon>
    </lineage>
</organism>
<dbReference type="EMBL" id="KN831719">
    <property type="protein sequence ID" value="KIK71749.1"/>
    <property type="molecule type" value="Genomic_DNA"/>
</dbReference>
<keyword evidence="2" id="KW-1185">Reference proteome</keyword>
<dbReference type="InParanoid" id="A0A0D0CWP4"/>